<comment type="function">
    <text evidence="7">Ligates lysine onto the cytidine present at position 34 of the AUA codon-specific tRNA(Ile) that contains the anticodon CAU, in an ATP-dependent manner. Cytidine is converted to lysidine, thus changing the amino acid specificity of the tRNA from methionine to isoleucine.</text>
</comment>
<evidence type="ECO:0000259" key="9">
    <source>
        <dbReference type="Pfam" id="PF09179"/>
    </source>
</evidence>
<comment type="caution">
    <text evidence="10">The sequence shown here is derived from an EMBL/GenBank/DDBJ whole genome shotgun (WGS) entry which is preliminary data.</text>
</comment>
<dbReference type="GO" id="GO:0005524">
    <property type="term" value="F:ATP binding"/>
    <property type="evidence" value="ECO:0007669"/>
    <property type="project" value="UniProtKB-UniRule"/>
</dbReference>
<evidence type="ECO:0000313" key="10">
    <source>
        <dbReference type="EMBL" id="MCO6394665.1"/>
    </source>
</evidence>
<dbReference type="EMBL" id="JAEUWV010000008">
    <property type="protein sequence ID" value="MCO6394665.1"/>
    <property type="molecule type" value="Genomic_DNA"/>
</dbReference>
<dbReference type="Proteomes" id="UP001205920">
    <property type="component" value="Unassembled WGS sequence"/>
</dbReference>
<keyword evidence="1 7" id="KW-0963">Cytoplasm</keyword>
<comment type="similarity">
    <text evidence="7">Belongs to the tRNA(Ile)-lysidine synthase family.</text>
</comment>
<dbReference type="InterPro" id="IPR015262">
    <property type="entry name" value="tRNA_Ile_lys_synt_subst-bd"/>
</dbReference>
<dbReference type="GO" id="GO:0006400">
    <property type="term" value="P:tRNA modification"/>
    <property type="evidence" value="ECO:0007669"/>
    <property type="project" value="UniProtKB-UniRule"/>
</dbReference>
<dbReference type="InterPro" id="IPR014729">
    <property type="entry name" value="Rossmann-like_a/b/a_fold"/>
</dbReference>
<comment type="subcellular location">
    <subcellularLocation>
        <location evidence="7">Cytoplasm</location>
    </subcellularLocation>
</comment>
<gene>
    <name evidence="7 10" type="primary">tilS</name>
    <name evidence="10" type="ORF">JMN37_06705</name>
</gene>
<dbReference type="SUPFAM" id="SSF52402">
    <property type="entry name" value="Adenine nucleotide alpha hydrolases-like"/>
    <property type="match status" value="1"/>
</dbReference>
<feature type="domain" description="tRNA(Ile)-lysidine/2-thiocytidine synthase N-terminal" evidence="8">
    <location>
        <begin position="27"/>
        <end position="190"/>
    </location>
</feature>
<evidence type="ECO:0000256" key="7">
    <source>
        <dbReference type="HAMAP-Rule" id="MF_01161"/>
    </source>
</evidence>
<keyword evidence="11" id="KW-1185">Reference proteome</keyword>
<keyword evidence="3 7" id="KW-0819">tRNA processing</keyword>
<evidence type="ECO:0000259" key="8">
    <source>
        <dbReference type="Pfam" id="PF01171"/>
    </source>
</evidence>
<dbReference type="RefSeq" id="WP_252931424.1">
    <property type="nucleotide sequence ID" value="NZ_JAEUWV010000008.1"/>
</dbReference>
<proteinExistence type="inferred from homology"/>
<dbReference type="EC" id="6.3.4.19" evidence="7"/>
<keyword evidence="4 7" id="KW-0547">Nucleotide-binding</keyword>
<dbReference type="Gene3D" id="3.40.50.620">
    <property type="entry name" value="HUPs"/>
    <property type="match status" value="1"/>
</dbReference>
<evidence type="ECO:0000256" key="4">
    <source>
        <dbReference type="ARBA" id="ARBA00022741"/>
    </source>
</evidence>
<evidence type="ECO:0000256" key="6">
    <source>
        <dbReference type="ARBA" id="ARBA00048539"/>
    </source>
</evidence>
<accession>A0AAW5HUK4</accession>
<evidence type="ECO:0000256" key="2">
    <source>
        <dbReference type="ARBA" id="ARBA00022598"/>
    </source>
</evidence>
<keyword evidence="2 7" id="KW-0436">Ligase</keyword>
<reference evidence="10 11" key="1">
    <citation type="submission" date="2021-01" db="EMBL/GenBank/DDBJ databases">
        <title>Identification and Characterization of Corynebacterium sp.</title>
        <authorList>
            <person name="Luo Q."/>
            <person name="Qu P."/>
            <person name="Chen Q."/>
        </authorList>
    </citation>
    <scope>NUCLEOTIDE SEQUENCE [LARGE SCALE GENOMIC DNA]</scope>
    <source>
        <strain evidence="10 11">MC-18</strain>
    </source>
</reference>
<comment type="catalytic activity">
    <reaction evidence="6 7">
        <text>cytidine(34) in tRNA(Ile2) + L-lysine + ATP = lysidine(34) in tRNA(Ile2) + AMP + diphosphate + H(+)</text>
        <dbReference type="Rhea" id="RHEA:43744"/>
        <dbReference type="Rhea" id="RHEA-COMP:10625"/>
        <dbReference type="Rhea" id="RHEA-COMP:10670"/>
        <dbReference type="ChEBI" id="CHEBI:15378"/>
        <dbReference type="ChEBI" id="CHEBI:30616"/>
        <dbReference type="ChEBI" id="CHEBI:32551"/>
        <dbReference type="ChEBI" id="CHEBI:33019"/>
        <dbReference type="ChEBI" id="CHEBI:82748"/>
        <dbReference type="ChEBI" id="CHEBI:83665"/>
        <dbReference type="ChEBI" id="CHEBI:456215"/>
        <dbReference type="EC" id="6.3.4.19"/>
    </reaction>
</comment>
<evidence type="ECO:0000256" key="1">
    <source>
        <dbReference type="ARBA" id="ARBA00022490"/>
    </source>
</evidence>
<dbReference type="PANTHER" id="PTHR43033">
    <property type="entry name" value="TRNA(ILE)-LYSIDINE SYNTHASE-RELATED"/>
    <property type="match status" value="1"/>
</dbReference>
<keyword evidence="5 7" id="KW-0067">ATP-binding</keyword>
<dbReference type="GO" id="GO:0005737">
    <property type="term" value="C:cytoplasm"/>
    <property type="evidence" value="ECO:0007669"/>
    <property type="project" value="UniProtKB-SubCell"/>
</dbReference>
<feature type="binding site" evidence="7">
    <location>
        <begin position="31"/>
        <end position="36"/>
    </location>
    <ligand>
        <name>ATP</name>
        <dbReference type="ChEBI" id="CHEBI:30616"/>
    </ligand>
</feature>
<dbReference type="HAMAP" id="MF_01161">
    <property type="entry name" value="tRNA_Ile_lys_synt"/>
    <property type="match status" value="1"/>
</dbReference>
<dbReference type="InterPro" id="IPR011063">
    <property type="entry name" value="TilS/TtcA_N"/>
</dbReference>
<dbReference type="InterPro" id="IPR012795">
    <property type="entry name" value="tRNA_Ile_lys_synt_N"/>
</dbReference>
<dbReference type="Pfam" id="PF09179">
    <property type="entry name" value="TilS"/>
    <property type="match status" value="1"/>
</dbReference>
<evidence type="ECO:0000313" key="11">
    <source>
        <dbReference type="Proteomes" id="UP001205920"/>
    </source>
</evidence>
<feature type="domain" description="tRNA(Ile)-lysidine synthase substrate-binding" evidence="9">
    <location>
        <begin position="236"/>
        <end position="300"/>
    </location>
</feature>
<dbReference type="GO" id="GO:0032267">
    <property type="term" value="F:tRNA(Ile)-lysidine synthase activity"/>
    <property type="evidence" value="ECO:0007669"/>
    <property type="project" value="UniProtKB-EC"/>
</dbReference>
<organism evidence="10 11">
    <name type="scientific">Corynebacterium lipophilum</name>
    <dbReference type="NCBI Taxonomy" id="2804918"/>
    <lineage>
        <taxon>Bacteria</taxon>
        <taxon>Bacillati</taxon>
        <taxon>Actinomycetota</taxon>
        <taxon>Actinomycetes</taxon>
        <taxon>Mycobacteriales</taxon>
        <taxon>Corynebacteriaceae</taxon>
        <taxon>Corynebacterium</taxon>
    </lineage>
</organism>
<dbReference type="SUPFAM" id="SSF82829">
    <property type="entry name" value="MesJ substrate recognition domain-like"/>
    <property type="match status" value="1"/>
</dbReference>
<sequence length="303" mass="32066">MEPFWPRRSPHFLACRRAVRGWTGPAVIGLSGGADSLALVAAAAAERLDVTALVVDHGLQEGSAQVARRAAQQARNFGVPAEIATIQITHTGKGTEADARQARYAALFDHAGPDRDVWTAHTADDQAETLLLGALRGNPAGMSPRAGRLVRPLLHVRRADTAGACAELGVAPWQDPMNKDERYRRVALRTRVIPLLEEIVGGEVVPALAGTADRIAQAAAQLQRITPATSTDSGALDCAELAALAPVVRRAVLAEWVVEKRGEVKGAHLAAIEALVTNWRGQGAVQLGGGARVARRDGKLVFV</sequence>
<comment type="domain">
    <text evidence="7">The N-terminal region contains the highly conserved SGGXDS motif, predicted to be a P-loop motif involved in ATP binding.</text>
</comment>
<name>A0AAW5HUK4_9CORY</name>
<protein>
    <recommendedName>
        <fullName evidence="7">tRNA(Ile)-lysidine synthase</fullName>
        <ecNumber evidence="7">6.3.4.19</ecNumber>
    </recommendedName>
    <alternativeName>
        <fullName evidence="7">tRNA(Ile)-2-lysyl-cytidine synthase</fullName>
    </alternativeName>
    <alternativeName>
        <fullName evidence="7">tRNA(Ile)-lysidine synthetase</fullName>
    </alternativeName>
</protein>
<dbReference type="InterPro" id="IPR012094">
    <property type="entry name" value="tRNA_Ile_lys_synt"/>
</dbReference>
<dbReference type="CDD" id="cd01992">
    <property type="entry name" value="TilS_N"/>
    <property type="match status" value="1"/>
</dbReference>
<dbReference type="Pfam" id="PF01171">
    <property type="entry name" value="ATP_bind_3"/>
    <property type="match status" value="1"/>
</dbReference>
<dbReference type="AlphaFoldDB" id="A0AAW5HUK4"/>
<dbReference type="NCBIfam" id="TIGR02432">
    <property type="entry name" value="lysidine_TilS_N"/>
    <property type="match status" value="1"/>
</dbReference>
<evidence type="ECO:0000256" key="5">
    <source>
        <dbReference type="ARBA" id="ARBA00022840"/>
    </source>
</evidence>
<dbReference type="PANTHER" id="PTHR43033:SF1">
    <property type="entry name" value="TRNA(ILE)-LYSIDINE SYNTHASE-RELATED"/>
    <property type="match status" value="1"/>
</dbReference>
<evidence type="ECO:0000256" key="3">
    <source>
        <dbReference type="ARBA" id="ARBA00022694"/>
    </source>
</evidence>